<dbReference type="Pfam" id="PF02368">
    <property type="entry name" value="Big_2"/>
    <property type="match status" value="2"/>
</dbReference>
<proteinExistence type="predicted"/>
<feature type="domain" description="BIG2" evidence="2">
    <location>
        <begin position="770"/>
        <end position="850"/>
    </location>
</feature>
<feature type="domain" description="BIG2" evidence="2">
    <location>
        <begin position="106"/>
        <end position="186"/>
    </location>
</feature>
<dbReference type="STRING" id="1469647.BC351_21225"/>
<evidence type="ECO:0000313" key="4">
    <source>
        <dbReference type="Proteomes" id="UP000190626"/>
    </source>
</evidence>
<feature type="domain" description="BIG2" evidence="2">
    <location>
        <begin position="436"/>
        <end position="518"/>
    </location>
</feature>
<reference evidence="4" key="1">
    <citation type="submission" date="2016-07" db="EMBL/GenBank/DDBJ databases">
        <authorList>
            <person name="Florea S."/>
            <person name="Webb J.S."/>
            <person name="Jaromczyk J."/>
            <person name="Schardl C.L."/>
        </authorList>
    </citation>
    <scope>NUCLEOTIDE SEQUENCE [LARGE SCALE GENOMIC DNA]</scope>
    <source>
        <strain evidence="4">CY1</strain>
    </source>
</reference>
<dbReference type="InterPro" id="IPR003343">
    <property type="entry name" value="Big_2"/>
</dbReference>
<keyword evidence="4" id="KW-1185">Reference proteome</keyword>
<feature type="domain" description="BIG2" evidence="2">
    <location>
        <begin position="272"/>
        <end position="352"/>
    </location>
</feature>
<protein>
    <recommendedName>
        <fullName evidence="2">BIG2 domain-containing protein</fullName>
    </recommendedName>
</protein>
<sequence length="853" mass="89952">MVIIFILASQTLVSGIALAADEISKLVMNKNELSLQVGGTEKLTATAIFVSGSTVDATVKTDWNSGTPDVASVYAGVVTAKKEGKAVITATYMGKTEIVNVTVSKKVKSLTKNKTSLDLRLNGTEQLVITAYYDDGTSEDVTSKADYTVDSSSIITVTNGLVKGQNPGSAIITIKYMNQSLTLPVDVEVVRRIDAEKSEISLLVKGTEKIKLMATYPDGTVADVSEKAEWTTDKENVADAIKGTVTGYSAGTASLTAKYGTKTTTIKVDVDSTLKLELDKQSILLKKNATGTLKLTATYANGTKEDISDRAEWTSSDANIVQVTKGTVSAIAIGEATISAKYGEKVITANVDVEVPRRLVVNKDLLSMQTGQEQTLSLTATYADGTTSTVTDGVTWTVDDDSIAFVTKGKVTAYKPGIATVTATYGGKTTTTKVEVDIPTMIKPSKKIVNLQIGGSEQIVLTAYFKDGREVDVSSKAEWTTSSKEVAETRNGDISGIATGAATITAKYGTRTAAIQVSVGVLKSLTISPEKLVMKKGDAVTLKATAVYTDDSTKDVTSDVIWTSSNVKAATVEAGKVKAVASGESTLSAQLDSKTITLTVQVDMANDLTANVTNLVFDLNETRSIVLTAVDSDGASRTVTNEAEWKTSNSAIATVTKGVVTPVSRGKTTISAVYGGKTVTIPVEIGVIQALVADKTFIVTKSGDQVQVRLKATLTDGTIKDVTEIATWKVSAYKLGTVANGLFTATASGKTTITGSFGGKMVAIPIEIDSLKYLKTDIVKVELQEGKTAKIEAIGTYTDGTEEDVTKPSLWTSSNIMIADVKDGVIRATGKGTARITVSYSNMRTTVQVTVTK</sequence>
<keyword evidence="1" id="KW-0732">Signal</keyword>
<dbReference type="EMBL" id="MBTG01000007">
    <property type="protein sequence ID" value="OPH59469.1"/>
    <property type="molecule type" value="Genomic_DNA"/>
</dbReference>
<feature type="domain" description="BIG2" evidence="2">
    <location>
        <begin position="355"/>
        <end position="435"/>
    </location>
</feature>
<feature type="domain" description="BIG2" evidence="2">
    <location>
        <begin position="22"/>
        <end position="102"/>
    </location>
</feature>
<accession>A0A1V4HQ19</accession>
<dbReference type="AlphaFoldDB" id="A0A1V4HQ19"/>
<organism evidence="3 4">
    <name type="scientific">Paenibacillus ferrarius</name>
    <dbReference type="NCBI Taxonomy" id="1469647"/>
    <lineage>
        <taxon>Bacteria</taxon>
        <taxon>Bacillati</taxon>
        <taxon>Bacillota</taxon>
        <taxon>Bacilli</taxon>
        <taxon>Bacillales</taxon>
        <taxon>Paenibacillaceae</taxon>
        <taxon>Paenibacillus</taxon>
    </lineage>
</organism>
<dbReference type="Proteomes" id="UP000190626">
    <property type="component" value="Unassembled WGS sequence"/>
</dbReference>
<comment type="caution">
    <text evidence="3">The sequence shown here is derived from an EMBL/GenBank/DDBJ whole genome shotgun (WGS) entry which is preliminary data.</text>
</comment>
<feature type="domain" description="BIG2" evidence="2">
    <location>
        <begin position="189"/>
        <end position="269"/>
    </location>
</feature>
<dbReference type="InterPro" id="IPR008964">
    <property type="entry name" value="Invasin/intimin_cell_adhesion"/>
</dbReference>
<feature type="domain" description="BIG2" evidence="2">
    <location>
        <begin position="693"/>
        <end position="767"/>
    </location>
</feature>
<feature type="domain" description="BIG2" evidence="2">
    <location>
        <begin position="521"/>
        <end position="600"/>
    </location>
</feature>
<dbReference type="Gene3D" id="2.60.40.1080">
    <property type="match status" value="10"/>
</dbReference>
<feature type="signal peptide" evidence="1">
    <location>
        <begin position="1"/>
        <end position="19"/>
    </location>
</feature>
<evidence type="ECO:0000256" key="1">
    <source>
        <dbReference type="SAM" id="SignalP"/>
    </source>
</evidence>
<name>A0A1V4HQ19_9BACL</name>
<evidence type="ECO:0000313" key="3">
    <source>
        <dbReference type="EMBL" id="OPH59469.1"/>
    </source>
</evidence>
<dbReference type="SUPFAM" id="SSF49373">
    <property type="entry name" value="Invasin/intimin cell-adhesion fragments"/>
    <property type="match status" value="7"/>
</dbReference>
<feature type="domain" description="BIG2" evidence="2">
    <location>
        <begin position="602"/>
        <end position="684"/>
    </location>
</feature>
<dbReference type="OrthoDB" id="2348975at2"/>
<dbReference type="SMART" id="SM00635">
    <property type="entry name" value="BID_2"/>
    <property type="match status" value="10"/>
</dbReference>
<feature type="chain" id="PRO_5013025439" description="BIG2 domain-containing protein" evidence="1">
    <location>
        <begin position="20"/>
        <end position="853"/>
    </location>
</feature>
<evidence type="ECO:0000259" key="2">
    <source>
        <dbReference type="SMART" id="SM00635"/>
    </source>
</evidence>
<gene>
    <name evidence="3" type="ORF">BC351_21225</name>
</gene>